<reference evidence="7 8" key="1">
    <citation type="submission" date="2018-08" db="EMBL/GenBank/DDBJ databases">
        <title>Recombination of ecologically and evolutionarily significant loci maintains genetic cohesion in the Pseudomonas syringae species complex.</title>
        <authorList>
            <person name="Dillon M."/>
            <person name="Thakur S."/>
            <person name="Almeida R.N.D."/>
            <person name="Weir B.S."/>
            <person name="Guttman D.S."/>
        </authorList>
    </citation>
    <scope>NUCLEOTIDE SEQUENCE [LARGE SCALE GENOMIC DNA]</scope>
    <source>
        <strain evidence="6 8">ICMP 13052</strain>
        <strain evidence="5 7">ICMP 4330</strain>
    </source>
</reference>
<dbReference type="Proteomes" id="UP000269044">
    <property type="component" value="Unassembled WGS sequence"/>
</dbReference>
<evidence type="ECO:0000256" key="1">
    <source>
        <dbReference type="SAM" id="MobiDB-lite"/>
    </source>
</evidence>
<feature type="domain" description="T6SS Phospholipase effector Tle1-like C-terminal" evidence="4">
    <location>
        <begin position="418"/>
        <end position="755"/>
    </location>
</feature>
<organism evidence="5 7">
    <name type="scientific">Pseudomonas syringae pv. delphinii</name>
    <dbReference type="NCBI Taxonomy" id="192088"/>
    <lineage>
        <taxon>Bacteria</taxon>
        <taxon>Pseudomonadati</taxon>
        <taxon>Pseudomonadota</taxon>
        <taxon>Gammaproteobacteria</taxon>
        <taxon>Pseudomonadales</taxon>
        <taxon>Pseudomonadaceae</taxon>
        <taxon>Pseudomonas</taxon>
    </lineage>
</organism>
<dbReference type="AlphaFoldDB" id="A0A0P9PZ90"/>
<dbReference type="Pfam" id="PF22137">
    <property type="entry name" value="T6SS_Tle1-like_C"/>
    <property type="match status" value="1"/>
</dbReference>
<evidence type="ECO:0000256" key="2">
    <source>
        <dbReference type="SAM" id="Phobius"/>
    </source>
</evidence>
<feature type="region of interest" description="Disordered" evidence="1">
    <location>
        <begin position="487"/>
        <end position="518"/>
    </location>
</feature>
<evidence type="ECO:0000313" key="8">
    <source>
        <dbReference type="Proteomes" id="UP000269044"/>
    </source>
</evidence>
<keyword evidence="2" id="KW-0472">Membrane</keyword>
<name>A0A0P9PZ90_9PSED</name>
<evidence type="ECO:0000313" key="7">
    <source>
        <dbReference type="Proteomes" id="UP000267908"/>
    </source>
</evidence>
<feature type="domain" description="T6SS Phospholipase effector Tle1-like catalytic" evidence="3">
    <location>
        <begin position="255"/>
        <end position="372"/>
    </location>
</feature>
<dbReference type="InterPro" id="IPR054388">
    <property type="entry name" value="Tle1-like_C"/>
</dbReference>
<evidence type="ECO:0000259" key="4">
    <source>
        <dbReference type="Pfam" id="PF22137"/>
    </source>
</evidence>
<sequence length="779" mass="86417">MSEVKSSESVYVPALFPKAGRLPSDPHKVNENYDLQMAETEKYRQELNARRGLRGASTCARSLHISLFFDGTNNNEPYDTYKATPPHPTNIARLYHASLEQPESGYFRYYIPGVGTPFPEIGEMDFSTFGLAFANRGEDRINWGLLQVANALSFTLTKDELSLATLQAKLKTMATTWPLTALGKSSRRQAMASLLEPLLAKVETVQPKVLAIKLFVYGFSRGAAEARTFITWLSELFDTPEGAEHPEQALLGLPLTIEFLGLLDTVASVGSAHAAPFADGHMDWADGTQQLPEVKTFPEWIKVCRHFVAAHEQRLCFPLDSIRYADGLYPSYAREVVYPGVHSDVGGGYPPGDQGKARGGSGELLSQIVLHDLYAEAFAAGAPLTVPEAVLPDKLRQIQPSRKMNPGTEREFYFSPILIDRFNAWRSTLGLVEENTPPNPSNGESLRLGHPLEDAMAAQLAWLTGWRIERLARGSYANEPFYGKATQTNAAEQEAQKAKRDAEIATAKDKRKAARGQENEAQLLLGTASPPPYEPVKDQQQIREAAVEFEHDYQGWRRDQTSAAGWVIDVALRDTVYLLNDDDEQHEYELIKAEGEARAKELFVECGINSNKFRVSDSPQKAAVVALFDDQVHDSRAWFLHDAMSSRELWGDYFRYRMVYFEGQTNKRITPVVVAGRVVGIALVLGGVYSIRRHGWKGMAGTLGAASVGYQVINVVSGKVEPFLPGAEKILQPTFAIGEVVAQQTQAIIEAEENLRMQNMLDYLKRTGGLVEQVKEVVS</sequence>
<keyword evidence="2" id="KW-0812">Transmembrane</keyword>
<protein>
    <recommendedName>
        <fullName evidence="9">DUF2235 domain-containing protein</fullName>
    </recommendedName>
</protein>
<accession>A0A0P9PZ90</accession>
<dbReference type="PANTHER" id="PTHR33840">
    <property type="match status" value="1"/>
</dbReference>
<feature type="compositionally biased region" description="Basic and acidic residues" evidence="1">
    <location>
        <begin position="494"/>
        <end position="508"/>
    </location>
</feature>
<dbReference type="RefSeq" id="WP_057435601.1">
    <property type="nucleotide sequence ID" value="NZ_LJQH01000123.1"/>
</dbReference>
<evidence type="ECO:0000313" key="5">
    <source>
        <dbReference type="EMBL" id="RMP10594.1"/>
    </source>
</evidence>
<dbReference type="PANTHER" id="PTHR33840:SF1">
    <property type="entry name" value="TLE1 PHOSPHOLIPASE DOMAIN-CONTAINING PROTEIN"/>
    <property type="match status" value="1"/>
</dbReference>
<dbReference type="EMBL" id="RBRA01000001">
    <property type="protein sequence ID" value="RMQ30106.1"/>
    <property type="molecule type" value="Genomic_DNA"/>
</dbReference>
<gene>
    <name evidence="6" type="ORF">ALQ08_02586</name>
    <name evidence="5" type="ORF">ALQ28_02205</name>
</gene>
<keyword evidence="2" id="KW-1133">Transmembrane helix</keyword>
<dbReference type="Proteomes" id="UP000267908">
    <property type="component" value="Unassembled WGS sequence"/>
</dbReference>
<feature type="transmembrane region" description="Helical" evidence="2">
    <location>
        <begin position="669"/>
        <end position="689"/>
    </location>
</feature>
<dbReference type="Pfam" id="PF09994">
    <property type="entry name" value="T6SS_Tle1-like_cat"/>
    <property type="match status" value="1"/>
</dbReference>
<evidence type="ECO:0000313" key="6">
    <source>
        <dbReference type="EMBL" id="RMQ30106.1"/>
    </source>
</evidence>
<dbReference type="InterPro" id="IPR018712">
    <property type="entry name" value="Tle1-like_cat"/>
</dbReference>
<proteinExistence type="predicted"/>
<comment type="caution">
    <text evidence="5">The sequence shown here is derived from an EMBL/GenBank/DDBJ whole genome shotgun (WGS) entry which is preliminary data.</text>
</comment>
<evidence type="ECO:0000259" key="3">
    <source>
        <dbReference type="Pfam" id="PF09994"/>
    </source>
</evidence>
<evidence type="ECO:0008006" key="9">
    <source>
        <dbReference type="Google" id="ProtNLM"/>
    </source>
</evidence>
<dbReference type="EMBL" id="RBQG01000234">
    <property type="protein sequence ID" value="RMP10594.1"/>
    <property type="molecule type" value="Genomic_DNA"/>
</dbReference>